<protein>
    <submittedName>
        <fullName evidence="1">Uncharacterized protein</fullName>
    </submittedName>
</protein>
<evidence type="ECO:0000313" key="2">
    <source>
        <dbReference type="Proteomes" id="UP000828941"/>
    </source>
</evidence>
<comment type="caution">
    <text evidence="1">The sequence shown here is derived from an EMBL/GenBank/DDBJ whole genome shotgun (WGS) entry which is preliminary data.</text>
</comment>
<sequence length="125" mass="13432">MAQMPLQRSVTSFRRQGSSGLVWDDKVLSGLGLGSGAKNQSGPKQEDQENDQRGETREPRQSKAHGVGSTAMMERSRSEGARPYRTVTVAPASMDPPSPKATCALCGLFGKPVAAQSKSKSKKRR</sequence>
<name>A0ACB9PAW7_BAUVA</name>
<dbReference type="Proteomes" id="UP000828941">
    <property type="component" value="Chromosome 5"/>
</dbReference>
<gene>
    <name evidence="1" type="ORF">L6164_011374</name>
</gene>
<evidence type="ECO:0000313" key="1">
    <source>
        <dbReference type="EMBL" id="KAI4344105.1"/>
    </source>
</evidence>
<organism evidence="1 2">
    <name type="scientific">Bauhinia variegata</name>
    <name type="common">Purple orchid tree</name>
    <name type="synonym">Phanera variegata</name>
    <dbReference type="NCBI Taxonomy" id="167791"/>
    <lineage>
        <taxon>Eukaryota</taxon>
        <taxon>Viridiplantae</taxon>
        <taxon>Streptophyta</taxon>
        <taxon>Embryophyta</taxon>
        <taxon>Tracheophyta</taxon>
        <taxon>Spermatophyta</taxon>
        <taxon>Magnoliopsida</taxon>
        <taxon>eudicotyledons</taxon>
        <taxon>Gunneridae</taxon>
        <taxon>Pentapetalae</taxon>
        <taxon>rosids</taxon>
        <taxon>fabids</taxon>
        <taxon>Fabales</taxon>
        <taxon>Fabaceae</taxon>
        <taxon>Cercidoideae</taxon>
        <taxon>Cercideae</taxon>
        <taxon>Bauhiniinae</taxon>
        <taxon>Bauhinia</taxon>
    </lineage>
</organism>
<keyword evidence="2" id="KW-1185">Reference proteome</keyword>
<reference evidence="1 2" key="1">
    <citation type="journal article" date="2022" name="DNA Res.">
        <title>Chromosomal-level genome assembly of the orchid tree Bauhinia variegata (Leguminosae; Cercidoideae) supports the allotetraploid origin hypothesis of Bauhinia.</title>
        <authorList>
            <person name="Zhong Y."/>
            <person name="Chen Y."/>
            <person name="Zheng D."/>
            <person name="Pang J."/>
            <person name="Liu Y."/>
            <person name="Luo S."/>
            <person name="Meng S."/>
            <person name="Qian L."/>
            <person name="Wei D."/>
            <person name="Dai S."/>
            <person name="Zhou R."/>
        </authorList>
    </citation>
    <scope>NUCLEOTIDE SEQUENCE [LARGE SCALE GENOMIC DNA]</scope>
    <source>
        <strain evidence="1">BV-YZ2020</strain>
    </source>
</reference>
<accession>A0ACB9PAW7</accession>
<proteinExistence type="predicted"/>
<dbReference type="EMBL" id="CM039430">
    <property type="protein sequence ID" value="KAI4344105.1"/>
    <property type="molecule type" value="Genomic_DNA"/>
</dbReference>